<dbReference type="Proteomes" id="UP000886998">
    <property type="component" value="Unassembled WGS sequence"/>
</dbReference>
<sequence length="83" mass="9943">MLLRFGLRKRCLITAPLLTNIHRKKYRQHTFLYKNWSIEQWKNIAFSDESYSLVYYCIELMGRWGNCREATENKLPPTTTAGR</sequence>
<reference evidence="2" key="1">
    <citation type="submission" date="2020-08" db="EMBL/GenBank/DDBJ databases">
        <title>Multicomponent nature underlies the extraordinary mechanical properties of spider dragline silk.</title>
        <authorList>
            <person name="Kono N."/>
            <person name="Nakamura H."/>
            <person name="Mori M."/>
            <person name="Yoshida Y."/>
            <person name="Ohtoshi R."/>
            <person name="Malay A.D."/>
            <person name="Moran D.A.P."/>
            <person name="Tomita M."/>
            <person name="Numata K."/>
            <person name="Arakawa K."/>
        </authorList>
    </citation>
    <scope>NUCLEOTIDE SEQUENCE</scope>
</reference>
<comment type="caution">
    <text evidence="2">The sequence shown here is derived from an EMBL/GenBank/DDBJ whole genome shotgun (WGS) entry which is preliminary data.</text>
</comment>
<evidence type="ECO:0000313" key="2">
    <source>
        <dbReference type="EMBL" id="GFY79702.1"/>
    </source>
</evidence>
<proteinExistence type="predicted"/>
<keyword evidence="3" id="KW-1185">Reference proteome</keyword>
<dbReference type="AlphaFoldDB" id="A0A8X7CUZ9"/>
<gene>
    <name evidence="1" type="ORF">TNIN_207741</name>
    <name evidence="2" type="ORF">TNIN_393121</name>
</gene>
<dbReference type="OrthoDB" id="9996331at2759"/>
<evidence type="ECO:0000313" key="3">
    <source>
        <dbReference type="Proteomes" id="UP000886998"/>
    </source>
</evidence>
<accession>A0A8X7CUZ9</accession>
<protein>
    <submittedName>
        <fullName evidence="2">Uncharacterized protein</fullName>
    </submittedName>
</protein>
<evidence type="ECO:0000313" key="1">
    <source>
        <dbReference type="EMBL" id="GFY39921.1"/>
    </source>
</evidence>
<organism evidence="2 3">
    <name type="scientific">Trichonephila inaurata madagascariensis</name>
    <dbReference type="NCBI Taxonomy" id="2747483"/>
    <lineage>
        <taxon>Eukaryota</taxon>
        <taxon>Metazoa</taxon>
        <taxon>Ecdysozoa</taxon>
        <taxon>Arthropoda</taxon>
        <taxon>Chelicerata</taxon>
        <taxon>Arachnida</taxon>
        <taxon>Araneae</taxon>
        <taxon>Araneomorphae</taxon>
        <taxon>Entelegynae</taxon>
        <taxon>Araneoidea</taxon>
        <taxon>Nephilidae</taxon>
        <taxon>Trichonephila</taxon>
        <taxon>Trichonephila inaurata</taxon>
    </lineage>
</organism>
<dbReference type="EMBL" id="BMAV01001588">
    <property type="protein sequence ID" value="GFY39921.1"/>
    <property type="molecule type" value="Genomic_DNA"/>
</dbReference>
<dbReference type="EMBL" id="BMAV01023763">
    <property type="protein sequence ID" value="GFY79702.1"/>
    <property type="molecule type" value="Genomic_DNA"/>
</dbReference>
<name>A0A8X7CUZ9_9ARAC</name>